<gene>
    <name evidence="4" type="ORF">DB88DRAFT_205854</name>
</gene>
<dbReference type="Proteomes" id="UP001182556">
    <property type="component" value="Unassembled WGS sequence"/>
</dbReference>
<keyword evidence="2" id="KW-1133">Transmembrane helix</keyword>
<reference evidence="4" key="1">
    <citation type="submission" date="2023-02" db="EMBL/GenBank/DDBJ databases">
        <title>Identification and recombinant expression of a fungal hydrolase from Papiliotrema laurentii that hydrolyzes apple cutin and clears colloidal polyester polyurethane.</title>
        <authorList>
            <consortium name="DOE Joint Genome Institute"/>
            <person name="Roman V.A."/>
            <person name="Bojanowski C."/>
            <person name="Crable B.R."/>
            <person name="Wagner D.N."/>
            <person name="Hung C.S."/>
            <person name="Nadeau L.J."/>
            <person name="Schratz L."/>
            <person name="Haridas S."/>
            <person name="Pangilinan J."/>
            <person name="Lipzen A."/>
            <person name="Na H."/>
            <person name="Yan M."/>
            <person name="Ng V."/>
            <person name="Grigoriev I.V."/>
            <person name="Spatafora J.W."/>
            <person name="Barlow D."/>
            <person name="Biffinger J."/>
            <person name="Kelley-Loughnane N."/>
            <person name="Varaljay V.A."/>
            <person name="Crookes-Goodson W.J."/>
        </authorList>
    </citation>
    <scope>NUCLEOTIDE SEQUENCE</scope>
    <source>
        <strain evidence="4">5307AH</strain>
    </source>
</reference>
<feature type="compositionally biased region" description="Polar residues" evidence="1">
    <location>
        <begin position="362"/>
        <end position="372"/>
    </location>
</feature>
<sequence>MEHSISGRMMLNPRQCVQCDSDPVCNCKANEQCILTSRTCSQCPTIQCNPIPTAGSKSGVNPGVIAGPVVAVLVIASLALFWWLRKKKRRDLRRLEDLAQRARKAESAGFQLSHPSSPQPPSAHSFNSGSLRSYRASQLPQPPPSASRRSDRSPLPPAQVNAEYYDENGANIRVYGGNGTINLDPKHPDPFADGKSISTNGSTHSSNIIPIQYIPPSKSEEGLSQAARTLDEARQNLFKPKSAPQRPARAPDLDLRLNPMHDGQSLGVDGPPGRIRDSYQSENSGAPSFLSGNSYDVYTDAPRIVTSKQVHVGRLQQAEVVQFGRNASGGSDGTTGGNSGNAASFGMPVSQPYEPGLASPATFGSRSLTPTSPGGHGHELEEGLHEPPSANSTDLRFSMGSLAYRDSISTMGTGRYLARPDSSPMAPPRGHFDGPRESMFSTKSYADSFLSGFPMIPPGQGEVPPLPHSGIPQSSSVLTLDHASGASRPPPSFRQPKSVPQAVSQPGSRTVSVADSFLGTFPFVPPNMDDMAELPSAALPSAAVPDSGKTNTAKSPRGVSTMSEGLGGFEFSVPPREDVPAVPAPRKG</sequence>
<protein>
    <recommendedName>
        <fullName evidence="3">Membrane anchor Opy2 N-terminal domain-containing protein</fullName>
    </recommendedName>
</protein>
<feature type="region of interest" description="Disordered" evidence="1">
    <location>
        <begin position="532"/>
        <end position="588"/>
    </location>
</feature>
<dbReference type="EMBL" id="JAODAN010000003">
    <property type="protein sequence ID" value="KAK1925675.1"/>
    <property type="molecule type" value="Genomic_DNA"/>
</dbReference>
<dbReference type="AlphaFoldDB" id="A0AAD9FT39"/>
<evidence type="ECO:0000256" key="1">
    <source>
        <dbReference type="SAM" id="MobiDB-lite"/>
    </source>
</evidence>
<comment type="caution">
    <text evidence="4">The sequence shown here is derived from an EMBL/GenBank/DDBJ whole genome shotgun (WGS) entry which is preliminary data.</text>
</comment>
<feature type="region of interest" description="Disordered" evidence="1">
    <location>
        <begin position="239"/>
        <end position="293"/>
    </location>
</feature>
<feature type="region of interest" description="Disordered" evidence="1">
    <location>
        <begin position="481"/>
        <end position="510"/>
    </location>
</feature>
<name>A0AAD9FT39_PAPLA</name>
<evidence type="ECO:0000259" key="3">
    <source>
        <dbReference type="Pfam" id="PF09463"/>
    </source>
</evidence>
<keyword evidence="2" id="KW-0472">Membrane</keyword>
<feature type="region of interest" description="Disordered" evidence="1">
    <location>
        <begin position="106"/>
        <end position="159"/>
    </location>
</feature>
<feature type="compositionally biased region" description="Low complexity" evidence="1">
    <location>
        <begin position="534"/>
        <end position="543"/>
    </location>
</feature>
<dbReference type="Pfam" id="PF09463">
    <property type="entry name" value="Opy2"/>
    <property type="match status" value="1"/>
</dbReference>
<evidence type="ECO:0000313" key="5">
    <source>
        <dbReference type="Proteomes" id="UP001182556"/>
    </source>
</evidence>
<feature type="domain" description="Membrane anchor Opy2 N-terminal" evidence="3">
    <location>
        <begin position="16"/>
        <end position="48"/>
    </location>
</feature>
<feature type="compositionally biased region" description="Polar residues" evidence="1">
    <location>
        <begin position="548"/>
        <end position="563"/>
    </location>
</feature>
<feature type="compositionally biased region" description="Polar residues" evidence="1">
    <location>
        <begin position="280"/>
        <end position="293"/>
    </location>
</feature>
<feature type="region of interest" description="Disordered" evidence="1">
    <location>
        <begin position="325"/>
        <end position="392"/>
    </location>
</feature>
<keyword evidence="2" id="KW-0812">Transmembrane</keyword>
<feature type="transmembrane region" description="Helical" evidence="2">
    <location>
        <begin position="65"/>
        <end position="84"/>
    </location>
</feature>
<accession>A0AAD9FT39</accession>
<feature type="compositionally biased region" description="Basic and acidic residues" evidence="1">
    <location>
        <begin position="376"/>
        <end position="385"/>
    </location>
</feature>
<feature type="compositionally biased region" description="Polar residues" evidence="1">
    <location>
        <begin position="501"/>
        <end position="510"/>
    </location>
</feature>
<evidence type="ECO:0000313" key="4">
    <source>
        <dbReference type="EMBL" id="KAK1925675.1"/>
    </source>
</evidence>
<organism evidence="4 5">
    <name type="scientific">Papiliotrema laurentii</name>
    <name type="common">Cryptococcus laurentii</name>
    <dbReference type="NCBI Taxonomy" id="5418"/>
    <lineage>
        <taxon>Eukaryota</taxon>
        <taxon>Fungi</taxon>
        <taxon>Dikarya</taxon>
        <taxon>Basidiomycota</taxon>
        <taxon>Agaricomycotina</taxon>
        <taxon>Tremellomycetes</taxon>
        <taxon>Tremellales</taxon>
        <taxon>Rhynchogastremaceae</taxon>
        <taxon>Papiliotrema</taxon>
    </lineage>
</organism>
<dbReference type="InterPro" id="IPR018571">
    <property type="entry name" value="Membrane_anchor_Opy2_N"/>
</dbReference>
<keyword evidence="5" id="KW-1185">Reference proteome</keyword>
<evidence type="ECO:0000256" key="2">
    <source>
        <dbReference type="SAM" id="Phobius"/>
    </source>
</evidence>
<proteinExistence type="predicted"/>
<feature type="compositionally biased region" description="Gly residues" evidence="1">
    <location>
        <begin position="330"/>
        <end position="339"/>
    </location>
</feature>